<dbReference type="SMART" id="SM00342">
    <property type="entry name" value="HTH_ARAC"/>
    <property type="match status" value="1"/>
</dbReference>
<evidence type="ECO:0000313" key="5">
    <source>
        <dbReference type="Proteomes" id="UP001251374"/>
    </source>
</evidence>
<evidence type="ECO:0000259" key="3">
    <source>
        <dbReference type="PROSITE" id="PS01124"/>
    </source>
</evidence>
<dbReference type="RefSeq" id="WP_309724116.1">
    <property type="nucleotide sequence ID" value="NZ_JARWAM010000014.1"/>
</dbReference>
<proteinExistence type="predicted"/>
<dbReference type="Pfam" id="PF12833">
    <property type="entry name" value="HTH_18"/>
    <property type="match status" value="1"/>
</dbReference>
<dbReference type="PROSITE" id="PS01124">
    <property type="entry name" value="HTH_ARAC_FAMILY_2"/>
    <property type="match status" value="1"/>
</dbReference>
<dbReference type="Gene3D" id="1.10.10.60">
    <property type="entry name" value="Homeodomain-like"/>
    <property type="match status" value="2"/>
</dbReference>
<keyword evidence="1" id="KW-0805">Transcription regulation</keyword>
<dbReference type="InterPro" id="IPR018060">
    <property type="entry name" value="HTH_AraC"/>
</dbReference>
<sequence length="314" mass="34320">MTLEIPPFSEASGLIERFCQNTSEGCGTSPIPGVLLYRADAPTSAMPSIFEPMLCFIVQGRKRTMLGDRCFEYGAGDYLIASVDLTITGEVIEASPEKPYLACALRLDTTVLAELLLAMPEQPVSNRPCSGMAMCHLSPQLLDALTRLLRLFERPQDIAILAPLIEREILYLLLRSEQGEALRQIALGESHLTQVSKAITWIRGHYADPLRIDTVAAVANMSPSSLHRHFKSVTAMSPLQYQKQIRLQEARRLLLNQQADAASVGFTVGYQSPSQFSREYSRMFGAPPRKDIASIRRSVPAAAGVANAGSLGAA</sequence>
<dbReference type="InterPro" id="IPR009057">
    <property type="entry name" value="Homeodomain-like_sf"/>
</dbReference>
<accession>A0ABU1HJV1</accession>
<name>A0ABU1HJV1_9GAMM</name>
<dbReference type="EMBL" id="JARWAM010000014">
    <property type="protein sequence ID" value="MDR5907049.1"/>
    <property type="molecule type" value="Genomic_DNA"/>
</dbReference>
<evidence type="ECO:0000313" key="4">
    <source>
        <dbReference type="EMBL" id="MDR5907049.1"/>
    </source>
</evidence>
<dbReference type="SUPFAM" id="SSF46689">
    <property type="entry name" value="Homeodomain-like"/>
    <property type="match status" value="2"/>
</dbReference>
<evidence type="ECO:0000256" key="2">
    <source>
        <dbReference type="ARBA" id="ARBA00023163"/>
    </source>
</evidence>
<reference evidence="4 5" key="1">
    <citation type="submission" date="2023-04" db="EMBL/GenBank/DDBJ databases">
        <title>A long-awaited taxogenomic arrangement of the family Halomonadaceae.</title>
        <authorList>
            <person name="De La Haba R."/>
            <person name="Chuvochina M."/>
            <person name="Wittouck S."/>
            <person name="Arahal D.R."/>
            <person name="Sanchez-Porro C."/>
            <person name="Hugenholtz P."/>
            <person name="Ventosa A."/>
        </authorList>
    </citation>
    <scope>NUCLEOTIDE SEQUENCE [LARGE SCALE GENOMIC DNA]</scope>
    <source>
        <strain evidence="4 5">DSM 26770</strain>
    </source>
</reference>
<keyword evidence="2" id="KW-0804">Transcription</keyword>
<gene>
    <name evidence="4" type="ORF">QC821_17340</name>
</gene>
<comment type="caution">
    <text evidence="4">The sequence shown here is derived from an EMBL/GenBank/DDBJ whole genome shotgun (WGS) entry which is preliminary data.</text>
</comment>
<dbReference type="PANTHER" id="PTHR43436:SF1">
    <property type="entry name" value="TRANSCRIPTIONAL REGULATORY PROTEIN"/>
    <property type="match status" value="1"/>
</dbReference>
<evidence type="ECO:0000256" key="1">
    <source>
        <dbReference type="ARBA" id="ARBA00023015"/>
    </source>
</evidence>
<protein>
    <submittedName>
        <fullName evidence="4">AraC family transcriptional regulator</fullName>
    </submittedName>
</protein>
<dbReference type="PANTHER" id="PTHR43436">
    <property type="entry name" value="ARAC-FAMILY TRANSCRIPTIONAL REGULATOR"/>
    <property type="match status" value="1"/>
</dbReference>
<feature type="domain" description="HTH araC/xylS-type" evidence="3">
    <location>
        <begin position="196"/>
        <end position="294"/>
    </location>
</feature>
<dbReference type="Pfam" id="PF06719">
    <property type="entry name" value="AraC_N"/>
    <property type="match status" value="1"/>
</dbReference>
<keyword evidence="5" id="KW-1185">Reference proteome</keyword>
<dbReference type="InterPro" id="IPR009594">
    <property type="entry name" value="Tscrpt_reg_HTH_AraC_N"/>
</dbReference>
<dbReference type="Proteomes" id="UP001251374">
    <property type="component" value="Unassembled WGS sequence"/>
</dbReference>
<organism evidence="4 5">
    <name type="scientific">Franzmannia qiaohouensis</name>
    <dbReference type="NCBI Taxonomy" id="1329370"/>
    <lineage>
        <taxon>Bacteria</taxon>
        <taxon>Pseudomonadati</taxon>
        <taxon>Pseudomonadota</taxon>
        <taxon>Gammaproteobacteria</taxon>
        <taxon>Oceanospirillales</taxon>
        <taxon>Halomonadaceae</taxon>
        <taxon>Franzmannia</taxon>
    </lineage>
</organism>